<proteinExistence type="predicted"/>
<accession>A0AA40HUH4</accession>
<dbReference type="EMBL" id="JAULJE010000011">
    <property type="protein sequence ID" value="KAK1337706.1"/>
    <property type="molecule type" value="Genomic_DNA"/>
</dbReference>
<name>A0AA40HUH4_CNENI</name>
<dbReference type="Proteomes" id="UP001177744">
    <property type="component" value="Unassembled WGS sequence"/>
</dbReference>
<feature type="region of interest" description="Disordered" evidence="1">
    <location>
        <begin position="97"/>
        <end position="124"/>
    </location>
</feature>
<evidence type="ECO:0000256" key="1">
    <source>
        <dbReference type="SAM" id="MobiDB-lite"/>
    </source>
</evidence>
<gene>
    <name evidence="2" type="ORF">QTO34_002339</name>
</gene>
<dbReference type="AlphaFoldDB" id="A0AA40HUH4"/>
<sequence>MEERPYQPREAKLLRPELLRRLRGKEAFPGTAAEGRDCGCAGAMIDLRVSEGKQHAAVCVKDVRKGVTELEIQRERTEEPQYVATVKIAKSVQLPPSGVFNDLDSKMGDSKTATSPNGKWSPGTDHRFQHLLELHAADQGKQRESLDLADEQKVLEWAPEKRELSRVTPTTLEFN</sequence>
<evidence type="ECO:0000313" key="3">
    <source>
        <dbReference type="Proteomes" id="UP001177744"/>
    </source>
</evidence>
<comment type="caution">
    <text evidence="2">The sequence shown here is derived from an EMBL/GenBank/DDBJ whole genome shotgun (WGS) entry which is preliminary data.</text>
</comment>
<organism evidence="2 3">
    <name type="scientific">Cnephaeus nilssonii</name>
    <name type="common">Northern bat</name>
    <name type="synonym">Eptesicus nilssonii</name>
    <dbReference type="NCBI Taxonomy" id="3371016"/>
    <lineage>
        <taxon>Eukaryota</taxon>
        <taxon>Metazoa</taxon>
        <taxon>Chordata</taxon>
        <taxon>Craniata</taxon>
        <taxon>Vertebrata</taxon>
        <taxon>Euteleostomi</taxon>
        <taxon>Mammalia</taxon>
        <taxon>Eutheria</taxon>
        <taxon>Laurasiatheria</taxon>
        <taxon>Chiroptera</taxon>
        <taxon>Yangochiroptera</taxon>
        <taxon>Vespertilionidae</taxon>
        <taxon>Cnephaeus</taxon>
    </lineage>
</organism>
<reference evidence="2" key="1">
    <citation type="submission" date="2023-06" db="EMBL/GenBank/DDBJ databases">
        <title>Reference genome for the Northern bat (Eptesicus nilssonii), a most northern bat species.</title>
        <authorList>
            <person name="Laine V.N."/>
            <person name="Pulliainen A.T."/>
            <person name="Lilley T.M."/>
        </authorList>
    </citation>
    <scope>NUCLEOTIDE SEQUENCE</scope>
    <source>
        <strain evidence="2">BLF_Eptnil</strain>
        <tissue evidence="2">Kidney</tissue>
    </source>
</reference>
<keyword evidence="3" id="KW-1185">Reference proteome</keyword>
<evidence type="ECO:0000313" key="2">
    <source>
        <dbReference type="EMBL" id="KAK1337706.1"/>
    </source>
</evidence>
<protein>
    <submittedName>
        <fullName evidence="2">Uncharacterized protein</fullName>
    </submittedName>
</protein>